<dbReference type="EMBL" id="MN739661">
    <property type="protein sequence ID" value="QHT18983.1"/>
    <property type="molecule type" value="Genomic_DNA"/>
</dbReference>
<proteinExistence type="predicted"/>
<sequence length="393" mass="46549">MKLETFLTETDIFTNTDIKLSKTTIGIISSMIPIIKEGDSLFKTAKFEIHSSKCTPRGENYNVIPTQVRQHIENNMPDKKCAKIVFTVRERNYQLYLIHENLSHNELKRRLRLIYVWLYLASHYANNKCSKNTNIYMYFTELVKTLPQSNGSIIDEMHANTAFTTSCLPETSIYLFRQEEWFKVFIHESFHNLGLDFSGIENISASKILDIFPVKSDVNLFETYCEMWAEIINVLFSAIYCEKSMPLIVAENNDDILDNFDKKIRLERRFSLFQCAKVLHFYGMEYKDLYEKTVGSIKKRTYNYKENTNVLSYYILKSIFMFYFNDFMEWCEKFSRGSLQFNENVIDQYCEFIQLRYKRGDFLQAIDSIEKWIDENEDGGVVWRTLRMTVTDV</sequence>
<reference evidence="1" key="1">
    <citation type="journal article" date="2020" name="Nature">
        <title>Giant virus diversity and host interactions through global metagenomics.</title>
        <authorList>
            <person name="Schulz F."/>
            <person name="Roux S."/>
            <person name="Paez-Espino D."/>
            <person name="Jungbluth S."/>
            <person name="Walsh D.A."/>
            <person name="Denef V.J."/>
            <person name="McMahon K.D."/>
            <person name="Konstantinidis K.T."/>
            <person name="Eloe-Fadrosh E.A."/>
            <person name="Kyrpides N.C."/>
            <person name="Woyke T."/>
        </authorList>
    </citation>
    <scope>NUCLEOTIDE SEQUENCE</scope>
    <source>
        <strain evidence="1">GVMAG-M-3300023174-49</strain>
    </source>
</reference>
<evidence type="ECO:0000313" key="1">
    <source>
        <dbReference type="EMBL" id="QHT18983.1"/>
    </source>
</evidence>
<name>A0A6C0DQZ0_9ZZZZ</name>
<protein>
    <submittedName>
        <fullName evidence="1">Uncharacterized protein</fullName>
    </submittedName>
</protein>
<organism evidence="1">
    <name type="scientific">viral metagenome</name>
    <dbReference type="NCBI Taxonomy" id="1070528"/>
    <lineage>
        <taxon>unclassified sequences</taxon>
        <taxon>metagenomes</taxon>
        <taxon>organismal metagenomes</taxon>
    </lineage>
</organism>
<dbReference type="AlphaFoldDB" id="A0A6C0DQZ0"/>
<accession>A0A6C0DQZ0</accession>